<keyword evidence="7 9" id="KW-0129">CBS domain</keyword>
<evidence type="ECO:0000313" key="16">
    <source>
        <dbReference type="Proteomes" id="UP000000657"/>
    </source>
</evidence>
<dbReference type="CDD" id="cd04590">
    <property type="entry name" value="CBS_pair_CorC_HlyC_assoc"/>
    <property type="match status" value="1"/>
</dbReference>
<dbReference type="Gene3D" id="3.10.580.10">
    <property type="entry name" value="CBS-domain"/>
    <property type="match status" value="1"/>
</dbReference>
<feature type="compositionally biased region" description="Low complexity" evidence="11">
    <location>
        <begin position="460"/>
        <end position="474"/>
    </location>
</feature>
<reference evidence="15 16" key="1">
    <citation type="journal article" date="2007" name="Genome Res.">
        <title>Genome characteristics of facultatively symbiotic Frankia sp. strains reflect host range and host plant biogeography.</title>
        <authorList>
            <person name="Normand P."/>
            <person name="Lapierre P."/>
            <person name="Tisa L.S."/>
            <person name="Gogarten J.P."/>
            <person name="Alloisio N."/>
            <person name="Bagnarol E."/>
            <person name="Bassi C.A."/>
            <person name="Berry A.M."/>
            <person name="Bickhart D.M."/>
            <person name="Choisne N."/>
            <person name="Couloux A."/>
            <person name="Cournoyer B."/>
            <person name="Cruveiller S."/>
            <person name="Daubin V."/>
            <person name="Demange N."/>
            <person name="Francino M.P."/>
            <person name="Goltsman E."/>
            <person name="Huang Y."/>
            <person name="Kopp O.R."/>
            <person name="Labarre L."/>
            <person name="Lapidus A."/>
            <person name="Lavire C."/>
            <person name="Marechal J."/>
            <person name="Martinez M."/>
            <person name="Mastronunzio J.E."/>
            <person name="Mullin B.C."/>
            <person name="Niemann J."/>
            <person name="Pujic P."/>
            <person name="Rawnsley T."/>
            <person name="Rouy Z."/>
            <person name="Schenowitz C."/>
            <person name="Sellstedt A."/>
            <person name="Tavares F."/>
            <person name="Tomkins J.P."/>
            <person name="Vallenet D."/>
            <person name="Valverde C."/>
            <person name="Wall L.G."/>
            <person name="Wang Y."/>
            <person name="Medigue C."/>
            <person name="Benson D.R."/>
        </authorList>
    </citation>
    <scope>NUCLEOTIDE SEQUENCE [LARGE SCALE GENOMIC DNA]</scope>
    <source>
        <strain evidence="16">DSM 45986 / CECT 9034 / ACN14a</strain>
    </source>
</reference>
<dbReference type="Gene3D" id="3.30.465.10">
    <property type="match status" value="1"/>
</dbReference>
<dbReference type="InterPro" id="IPR036318">
    <property type="entry name" value="FAD-bd_PCMH-like_sf"/>
</dbReference>
<dbReference type="SUPFAM" id="SSF54631">
    <property type="entry name" value="CBS-domain pair"/>
    <property type="match status" value="1"/>
</dbReference>
<feature type="domain" description="CBS" evidence="13">
    <location>
        <begin position="299"/>
        <end position="359"/>
    </location>
</feature>
<organism evidence="15 16">
    <name type="scientific">Frankia alni (strain DSM 45986 / CECT 9034 / ACN14a)</name>
    <dbReference type="NCBI Taxonomy" id="326424"/>
    <lineage>
        <taxon>Bacteria</taxon>
        <taxon>Bacillati</taxon>
        <taxon>Actinomycetota</taxon>
        <taxon>Actinomycetes</taxon>
        <taxon>Frankiales</taxon>
        <taxon>Frankiaceae</taxon>
        <taxon>Frankia</taxon>
    </lineage>
</organism>
<dbReference type="HOGENOM" id="CLU_015237_4_0_11"/>
<dbReference type="InterPro" id="IPR005170">
    <property type="entry name" value="Transptr-assoc_dom"/>
</dbReference>
<evidence type="ECO:0000256" key="8">
    <source>
        <dbReference type="ARBA" id="ARBA00023136"/>
    </source>
</evidence>
<dbReference type="PANTHER" id="PTHR43099:SF6">
    <property type="entry name" value="UPF0053 PROTEIN RV1842C"/>
    <property type="match status" value="1"/>
</dbReference>
<keyword evidence="16" id="KW-1185">Reference proteome</keyword>
<evidence type="ECO:0000256" key="5">
    <source>
        <dbReference type="ARBA" id="ARBA00022737"/>
    </source>
</evidence>
<evidence type="ECO:0000256" key="6">
    <source>
        <dbReference type="ARBA" id="ARBA00022989"/>
    </source>
</evidence>
<evidence type="ECO:0000259" key="14">
    <source>
        <dbReference type="PROSITE" id="PS51846"/>
    </source>
</evidence>
<dbReference type="InterPro" id="IPR044751">
    <property type="entry name" value="Ion_transp-like_CBS"/>
</dbReference>
<gene>
    <name evidence="15" type="ordered locus">FRAAL6062</name>
</gene>
<comment type="subcellular location">
    <subcellularLocation>
        <location evidence="1">Cell membrane</location>
        <topology evidence="1">Multi-pass membrane protein</topology>
    </subcellularLocation>
</comment>
<keyword evidence="5" id="KW-0677">Repeat</keyword>
<dbReference type="GO" id="GO:0005886">
    <property type="term" value="C:plasma membrane"/>
    <property type="evidence" value="ECO:0007669"/>
    <property type="project" value="UniProtKB-SubCell"/>
</dbReference>
<keyword evidence="8 10" id="KW-0472">Membrane</keyword>
<dbReference type="InterPro" id="IPR016169">
    <property type="entry name" value="FAD-bd_PCMH_sub2"/>
</dbReference>
<dbReference type="InterPro" id="IPR051676">
    <property type="entry name" value="UPF0053_domain"/>
</dbReference>
<dbReference type="KEGG" id="fal:FRAAL6062"/>
<name>Q0RCY8_FRAAA</name>
<keyword evidence="4 10" id="KW-0812">Transmembrane</keyword>
<keyword evidence="6 10" id="KW-1133">Transmembrane helix</keyword>
<feature type="region of interest" description="Disordered" evidence="11">
    <location>
        <begin position="438"/>
        <end position="485"/>
    </location>
</feature>
<evidence type="ECO:0000256" key="9">
    <source>
        <dbReference type="PROSITE-ProRule" id="PRU00703"/>
    </source>
</evidence>
<keyword evidence="3" id="KW-1003">Cell membrane</keyword>
<dbReference type="PANTHER" id="PTHR43099">
    <property type="entry name" value="UPF0053 PROTEIN YRKA"/>
    <property type="match status" value="1"/>
</dbReference>
<dbReference type="Pfam" id="PF03471">
    <property type="entry name" value="CorC_HlyC"/>
    <property type="match status" value="1"/>
</dbReference>
<protein>
    <recommendedName>
        <fullName evidence="17">Integral membrane protein</fullName>
    </recommendedName>
</protein>
<evidence type="ECO:0000256" key="10">
    <source>
        <dbReference type="PROSITE-ProRule" id="PRU01193"/>
    </source>
</evidence>
<dbReference type="InterPro" id="IPR000644">
    <property type="entry name" value="CBS_dom"/>
</dbReference>
<dbReference type="Proteomes" id="UP000000657">
    <property type="component" value="Chromosome"/>
</dbReference>
<evidence type="ECO:0000256" key="11">
    <source>
        <dbReference type="SAM" id="MobiDB-lite"/>
    </source>
</evidence>
<evidence type="ECO:0000256" key="3">
    <source>
        <dbReference type="ARBA" id="ARBA00022475"/>
    </source>
</evidence>
<evidence type="ECO:0000256" key="7">
    <source>
        <dbReference type="ARBA" id="ARBA00023122"/>
    </source>
</evidence>
<evidence type="ECO:0000256" key="12">
    <source>
        <dbReference type="SAM" id="Phobius"/>
    </source>
</evidence>
<accession>Q0RCY8</accession>
<dbReference type="InterPro" id="IPR002550">
    <property type="entry name" value="CNNM"/>
</dbReference>
<dbReference type="eggNOG" id="COG1253">
    <property type="taxonomic scope" value="Bacteria"/>
</dbReference>
<evidence type="ECO:0000256" key="1">
    <source>
        <dbReference type="ARBA" id="ARBA00004651"/>
    </source>
</evidence>
<evidence type="ECO:0008006" key="17">
    <source>
        <dbReference type="Google" id="ProtNLM"/>
    </source>
</evidence>
<dbReference type="GO" id="GO:0050660">
    <property type="term" value="F:flavin adenine dinucleotide binding"/>
    <property type="evidence" value="ECO:0007669"/>
    <property type="project" value="InterPro"/>
</dbReference>
<dbReference type="AlphaFoldDB" id="Q0RCY8"/>
<dbReference type="Pfam" id="PF01595">
    <property type="entry name" value="CNNM"/>
    <property type="match status" value="1"/>
</dbReference>
<dbReference type="Pfam" id="PF00571">
    <property type="entry name" value="CBS"/>
    <property type="match status" value="1"/>
</dbReference>
<comment type="similarity">
    <text evidence="2">Belongs to the UPF0053 family.</text>
</comment>
<feature type="domain" description="CBS" evidence="13">
    <location>
        <begin position="222"/>
        <end position="294"/>
    </location>
</feature>
<dbReference type="InterPro" id="IPR046342">
    <property type="entry name" value="CBS_dom_sf"/>
</dbReference>
<dbReference type="SUPFAM" id="SSF56176">
    <property type="entry name" value="FAD-binding/transporter-associated domain-like"/>
    <property type="match status" value="1"/>
</dbReference>
<evidence type="ECO:0000256" key="4">
    <source>
        <dbReference type="ARBA" id="ARBA00022692"/>
    </source>
</evidence>
<feature type="domain" description="CNNM transmembrane" evidence="14">
    <location>
        <begin position="1"/>
        <end position="203"/>
    </location>
</feature>
<dbReference type="EMBL" id="CT573213">
    <property type="protein sequence ID" value="CAJ64686.1"/>
    <property type="molecule type" value="Genomic_DNA"/>
</dbReference>
<sequence length="485" mass="50902">MMQAIVYLAIVVVLIAANAVFVAAEFALVAVEPHQAEQAARAGDRRSQALSAAVRSLSFQLSGAQLGITVTSLAVGYLAEPALAALLHPALHAVGLPDTPSSVLALVLALFAATVSQMVFGELVPKNWAISEPLRVGRAVSWPQVGFSRVCGPLIRLLNGVAGAILRALGVQPQDELHAGRSPAELGSIVRASARQGTLPTTTATLLRRSLRFGDRHAADVMTPRVRTTWADADMHVADLLQVAQQSGHSRFPVRGRAESERAGGDGAADVDGVVGVVHVKDVFRIPAARRAAVSVREIMVPPLLVPASLGCDALLSRLRRHGLQLAAVIDEYGGTAGIVTLEDLVEELVGEVSDEHDLPSIPGVVPDGPRSWLLSGLLRPDEAVEATGVRLPEGPYETVAGLVLARLGHLGAVGEHVEVDGVTLTVVAVDRHRIDRVRLTDPPARPPEARQTGHGPARQTGHGQTGHAQTGHGRAPKARTESGP</sequence>
<dbReference type="SMART" id="SM01091">
    <property type="entry name" value="CorC_HlyC"/>
    <property type="match status" value="1"/>
</dbReference>
<evidence type="ECO:0000313" key="15">
    <source>
        <dbReference type="EMBL" id="CAJ64686.1"/>
    </source>
</evidence>
<dbReference type="PROSITE" id="PS51846">
    <property type="entry name" value="CNNM"/>
    <property type="match status" value="1"/>
</dbReference>
<evidence type="ECO:0000256" key="2">
    <source>
        <dbReference type="ARBA" id="ARBA00006337"/>
    </source>
</evidence>
<feature type="transmembrane region" description="Helical" evidence="12">
    <location>
        <begin position="6"/>
        <end position="31"/>
    </location>
</feature>
<evidence type="ECO:0000259" key="13">
    <source>
        <dbReference type="PROSITE" id="PS51371"/>
    </source>
</evidence>
<dbReference type="RefSeq" id="WP_011607114.1">
    <property type="nucleotide sequence ID" value="NC_008278.1"/>
</dbReference>
<dbReference type="STRING" id="326424.FRAAL6062"/>
<dbReference type="PROSITE" id="PS51371">
    <property type="entry name" value="CBS"/>
    <property type="match status" value="2"/>
</dbReference>
<proteinExistence type="inferred from homology"/>